<reference evidence="1" key="3">
    <citation type="submission" date="2025-09" db="UniProtKB">
        <authorList>
            <consortium name="Ensembl"/>
        </authorList>
    </citation>
    <scope>IDENTIFICATION</scope>
</reference>
<dbReference type="SUPFAM" id="SSF50122">
    <property type="entry name" value="DNA-binding domain of retroviral integrase"/>
    <property type="match status" value="1"/>
</dbReference>
<name>A0A803W4M7_FICAL</name>
<accession>A0A803W4M7</accession>
<protein>
    <submittedName>
        <fullName evidence="1">Uncharacterized protein</fullName>
    </submittedName>
</protein>
<dbReference type="InterPro" id="IPR036862">
    <property type="entry name" value="Integrase_C_dom_sf_retrovir"/>
</dbReference>
<dbReference type="AlphaFoldDB" id="A0A803W4M7"/>
<proteinExistence type="predicted"/>
<organism evidence="1 2">
    <name type="scientific">Ficedula albicollis</name>
    <name type="common">Collared flycatcher</name>
    <name type="synonym">Muscicapa albicollis</name>
    <dbReference type="NCBI Taxonomy" id="59894"/>
    <lineage>
        <taxon>Eukaryota</taxon>
        <taxon>Metazoa</taxon>
        <taxon>Chordata</taxon>
        <taxon>Craniata</taxon>
        <taxon>Vertebrata</taxon>
        <taxon>Euteleostomi</taxon>
        <taxon>Archelosauria</taxon>
        <taxon>Archosauria</taxon>
        <taxon>Dinosauria</taxon>
        <taxon>Saurischia</taxon>
        <taxon>Theropoda</taxon>
        <taxon>Coelurosauria</taxon>
        <taxon>Aves</taxon>
        <taxon>Neognathae</taxon>
        <taxon>Neoaves</taxon>
        <taxon>Telluraves</taxon>
        <taxon>Australaves</taxon>
        <taxon>Passeriformes</taxon>
        <taxon>Muscicapidae</taxon>
        <taxon>Ficedula</taxon>
    </lineage>
</organism>
<evidence type="ECO:0000313" key="2">
    <source>
        <dbReference type="Proteomes" id="UP000016665"/>
    </source>
</evidence>
<dbReference type="Gene3D" id="2.30.30.10">
    <property type="entry name" value="Integrase, C-terminal domain superfamily, retroviral"/>
    <property type="match status" value="1"/>
</dbReference>
<dbReference type="Pfam" id="PF00429">
    <property type="entry name" value="TLV_coat"/>
    <property type="match status" value="1"/>
</dbReference>
<keyword evidence="2" id="KW-1185">Reference proteome</keyword>
<dbReference type="InterPro" id="IPR018154">
    <property type="entry name" value="TLV/ENV_coat_polyprotein"/>
</dbReference>
<reference evidence="1 2" key="1">
    <citation type="journal article" date="2012" name="Nature">
        <title>The genomic landscape of species divergence in Ficedula flycatchers.</title>
        <authorList>
            <person name="Ellegren H."/>
            <person name="Smeds L."/>
            <person name="Burri R."/>
            <person name="Olason P.I."/>
            <person name="Backstrom N."/>
            <person name="Kawakami T."/>
            <person name="Kunstner A."/>
            <person name="Makinen H."/>
            <person name="Nadachowska-Brzyska K."/>
            <person name="Qvarnstrom A."/>
            <person name="Uebbing S."/>
            <person name="Wolf J.B."/>
        </authorList>
    </citation>
    <scope>NUCLEOTIDE SEQUENCE [LARGE SCALE GENOMIC DNA]</scope>
</reference>
<dbReference type="GO" id="GO:0003676">
    <property type="term" value="F:nucleic acid binding"/>
    <property type="evidence" value="ECO:0007669"/>
    <property type="project" value="InterPro"/>
</dbReference>
<evidence type="ECO:0000313" key="1">
    <source>
        <dbReference type="Ensembl" id="ENSFALP00000029933.1"/>
    </source>
</evidence>
<dbReference type="Proteomes" id="UP000016665">
    <property type="component" value="Chromosome 17"/>
</dbReference>
<dbReference type="Ensembl" id="ENSFALT00000037137.1">
    <property type="protein sequence ID" value="ENSFALP00000029933.1"/>
    <property type="gene ID" value="ENSFALG00000027793.1"/>
</dbReference>
<reference evidence="1" key="2">
    <citation type="submission" date="2025-08" db="UniProtKB">
        <authorList>
            <consortium name="Ensembl"/>
        </authorList>
    </citation>
    <scope>IDENTIFICATION</scope>
</reference>
<sequence length="320" mass="35647">MLALNQFPRGDQSQAPSRKHWAAEAVKEGPPVSVKNEIGEWETGWKLIVTGRGYAAVNKDDVIKWCPLRSIKPSYCTYLGYWFCGYWGGETIVTEAAYQKVLTKADTPETLVTMQSPEDKEEIQNNSLGRMWSVFIHCDPSILIDPYDHGTVIQIIRSPSSNQYIAIGPNEAIAPREEKRLLATAAAPEIAPKPIGDSISPMTTSEAPPHSLFIRMLYAEKGLLFIRMLYAAFMSLNVSHPNLTRSCWLCYDSKPPFYEGIGLNIMFGYSKAPIPKQCKWNTPRKGITLKMVSGQGVCIGSQLLATQNKQLCNISVLTKL</sequence>